<feature type="chain" id="PRO_5020653237" evidence="2">
    <location>
        <begin position="25"/>
        <end position="267"/>
    </location>
</feature>
<protein>
    <submittedName>
        <fullName evidence="3">Uncharacterized protein</fullName>
    </submittedName>
</protein>
<accession>A0A4S8NHV8</accession>
<keyword evidence="4" id="KW-1185">Reference proteome</keyword>
<reference evidence="3 4" key="1">
    <citation type="journal article" date="2009" name="Int. J. Syst. Evol. Microbiol.">
        <title>Nocardioides caeni sp. nov., isolated from wastewater.</title>
        <authorList>
            <person name="Yoon J.H."/>
            <person name="Kang S.J."/>
            <person name="Park S."/>
            <person name="Kim W."/>
            <person name="Oh T.K."/>
        </authorList>
    </citation>
    <scope>NUCLEOTIDE SEQUENCE [LARGE SCALE GENOMIC DNA]</scope>
    <source>
        <strain evidence="3 4">DSM 23134</strain>
    </source>
</reference>
<evidence type="ECO:0000313" key="3">
    <source>
        <dbReference type="EMBL" id="THV15965.1"/>
    </source>
</evidence>
<dbReference type="OrthoDB" id="5113206at2"/>
<feature type="region of interest" description="Disordered" evidence="1">
    <location>
        <begin position="24"/>
        <end position="53"/>
    </location>
</feature>
<evidence type="ECO:0000256" key="2">
    <source>
        <dbReference type="SAM" id="SignalP"/>
    </source>
</evidence>
<evidence type="ECO:0000256" key="1">
    <source>
        <dbReference type="SAM" id="MobiDB-lite"/>
    </source>
</evidence>
<dbReference type="EMBL" id="STGW01000003">
    <property type="protein sequence ID" value="THV15965.1"/>
    <property type="molecule type" value="Genomic_DNA"/>
</dbReference>
<gene>
    <name evidence="3" type="ORF">E9934_06405</name>
</gene>
<dbReference type="AlphaFoldDB" id="A0A4S8NHV8"/>
<comment type="caution">
    <text evidence="3">The sequence shown here is derived from an EMBL/GenBank/DDBJ whole genome shotgun (WGS) entry which is preliminary data.</text>
</comment>
<dbReference type="RefSeq" id="WP_136562060.1">
    <property type="nucleotide sequence ID" value="NZ_BAABLS010000010.1"/>
</dbReference>
<proteinExistence type="predicted"/>
<dbReference type="Proteomes" id="UP000307087">
    <property type="component" value="Unassembled WGS sequence"/>
</dbReference>
<name>A0A4S8NHV8_9ACTN</name>
<sequence length="267" mass="27367">MKIFSRIAAVLLATLLPFTACSSADDPDKAGSTPAATPDEAAPRSGTAEAAPGEEIEVKPLAFNASGLLGGTARPRFDDGEAGEVSVVQVGPLDTDQGILLFAFRNNTAEGISHVDWTATARSGGSIAGTGSSQGTIPAQIAPGEVGLSYIFFENAEAIPGNAQYEFAVETSPVDTTSYNTAPLAVTEVNLVGEAIVGSATNATGASTEGPYSVAMYCFEGNDLAWYTSSFTEQDGPIEDGGTATFTVDLYGDKCAKYVIGVGGYFS</sequence>
<keyword evidence="2" id="KW-0732">Signal</keyword>
<evidence type="ECO:0000313" key="4">
    <source>
        <dbReference type="Proteomes" id="UP000307087"/>
    </source>
</evidence>
<organism evidence="3 4">
    <name type="scientific">Nocardioides caeni</name>
    <dbReference type="NCBI Taxonomy" id="574700"/>
    <lineage>
        <taxon>Bacteria</taxon>
        <taxon>Bacillati</taxon>
        <taxon>Actinomycetota</taxon>
        <taxon>Actinomycetes</taxon>
        <taxon>Propionibacteriales</taxon>
        <taxon>Nocardioidaceae</taxon>
        <taxon>Nocardioides</taxon>
    </lineage>
</organism>
<feature type="signal peptide" evidence="2">
    <location>
        <begin position="1"/>
        <end position="24"/>
    </location>
</feature>